<dbReference type="InterPro" id="IPR010662">
    <property type="entry name" value="RBBP9/YdeN"/>
</dbReference>
<organism evidence="2 3">
    <name type="scientific">Chitinimonas arctica</name>
    <dbReference type="NCBI Taxonomy" id="2594795"/>
    <lineage>
        <taxon>Bacteria</taxon>
        <taxon>Pseudomonadati</taxon>
        <taxon>Pseudomonadota</taxon>
        <taxon>Betaproteobacteria</taxon>
        <taxon>Neisseriales</taxon>
        <taxon>Chitinibacteraceae</taxon>
        <taxon>Chitinimonas</taxon>
    </lineage>
</organism>
<gene>
    <name evidence="2" type="ORF">FNU76_12060</name>
</gene>
<dbReference type="Gene3D" id="3.40.50.1820">
    <property type="entry name" value="alpha/beta hydrolase"/>
    <property type="match status" value="1"/>
</dbReference>
<dbReference type="Proteomes" id="UP000317550">
    <property type="component" value="Chromosome"/>
</dbReference>
<dbReference type="InterPro" id="IPR029058">
    <property type="entry name" value="AB_hydrolase_fold"/>
</dbReference>
<sequence length="253" mass="27596">MIRIASTIAVTLLVVYAGLCLVLYIFQRSLMYFPQPRADVPGTEVIKLNSGDADLNITTSQRVNSDAVLYFGGNAEDVSLSVADLVAAFPHKAIYALHYRSYGGSSGKPSEKSLVKDGLFLFDEIKNKHANITVIGRSLGSGVAIQVASQRKLARLVLVTPYDSVQNIAANQFPIFPVRMLLQDKFESLEFAKKLSVPTLIIAAENDEVIPLKNTKVLLSSFPREIVQFAVLPRTGHNSISGSPEYIKLLSGI</sequence>
<protein>
    <submittedName>
        <fullName evidence="2">Lysophospholipase</fullName>
    </submittedName>
</protein>
<proteinExistence type="predicted"/>
<keyword evidence="3" id="KW-1185">Reference proteome</keyword>
<dbReference type="KEGG" id="cari:FNU76_12060"/>
<evidence type="ECO:0000256" key="1">
    <source>
        <dbReference type="SAM" id="Phobius"/>
    </source>
</evidence>
<keyword evidence="1" id="KW-1133">Transmembrane helix</keyword>
<reference evidence="3" key="1">
    <citation type="submission" date="2019-07" db="EMBL/GenBank/DDBJ databases">
        <title>Chitinimonas sp. nov., isolated from Ny-Alesund, arctica soil.</title>
        <authorList>
            <person name="Xu Q."/>
            <person name="Peng F."/>
        </authorList>
    </citation>
    <scope>NUCLEOTIDE SEQUENCE [LARGE SCALE GENOMIC DNA]</scope>
    <source>
        <strain evidence="3">R3-44</strain>
    </source>
</reference>
<dbReference type="Pfam" id="PF06821">
    <property type="entry name" value="Ser_hydrolase"/>
    <property type="match status" value="1"/>
</dbReference>
<dbReference type="EMBL" id="CP041730">
    <property type="protein sequence ID" value="QDQ27036.1"/>
    <property type="molecule type" value="Genomic_DNA"/>
</dbReference>
<keyword evidence="1" id="KW-0472">Membrane</keyword>
<dbReference type="OrthoDB" id="9777090at2"/>
<evidence type="ECO:0000313" key="2">
    <source>
        <dbReference type="EMBL" id="QDQ27036.1"/>
    </source>
</evidence>
<evidence type="ECO:0000313" key="3">
    <source>
        <dbReference type="Proteomes" id="UP000317550"/>
    </source>
</evidence>
<dbReference type="PANTHER" id="PTHR12277">
    <property type="entry name" value="ALPHA/BETA HYDROLASE DOMAIN-CONTAINING PROTEIN"/>
    <property type="match status" value="1"/>
</dbReference>
<accession>A0A516SFU7</accession>
<name>A0A516SFU7_9NEIS</name>
<keyword evidence="1" id="KW-0812">Transmembrane</keyword>
<dbReference type="GO" id="GO:0016787">
    <property type="term" value="F:hydrolase activity"/>
    <property type="evidence" value="ECO:0007669"/>
    <property type="project" value="InterPro"/>
</dbReference>
<dbReference type="PANTHER" id="PTHR12277:SF81">
    <property type="entry name" value="PROTEIN ABHD13"/>
    <property type="match status" value="1"/>
</dbReference>
<feature type="transmembrane region" description="Helical" evidence="1">
    <location>
        <begin position="6"/>
        <end position="26"/>
    </location>
</feature>
<dbReference type="SUPFAM" id="SSF53474">
    <property type="entry name" value="alpha/beta-Hydrolases"/>
    <property type="match status" value="1"/>
</dbReference>
<dbReference type="AlphaFoldDB" id="A0A516SFU7"/>
<dbReference type="RefSeq" id="WP_144278429.1">
    <property type="nucleotide sequence ID" value="NZ_CP041730.1"/>
</dbReference>